<organism evidence="4 5">
    <name type="scientific">Streptoalloteichus hindustanus</name>
    <dbReference type="NCBI Taxonomy" id="2017"/>
    <lineage>
        <taxon>Bacteria</taxon>
        <taxon>Bacillati</taxon>
        <taxon>Actinomycetota</taxon>
        <taxon>Actinomycetes</taxon>
        <taxon>Pseudonocardiales</taxon>
        <taxon>Pseudonocardiaceae</taxon>
        <taxon>Streptoalloteichus</taxon>
    </lineage>
</organism>
<reference evidence="4 5" key="1">
    <citation type="submission" date="2016-11" db="EMBL/GenBank/DDBJ databases">
        <authorList>
            <person name="Jaros S."/>
            <person name="Januszkiewicz K."/>
            <person name="Wedrychowicz H."/>
        </authorList>
    </citation>
    <scope>NUCLEOTIDE SEQUENCE [LARGE SCALE GENOMIC DNA]</scope>
    <source>
        <strain evidence="4 5">DSM 44523</strain>
    </source>
</reference>
<evidence type="ECO:0000313" key="5">
    <source>
        <dbReference type="Proteomes" id="UP000184501"/>
    </source>
</evidence>
<protein>
    <submittedName>
        <fullName evidence="4">Transcriptional regulator, AraC family with amidase-like domain</fullName>
    </submittedName>
</protein>
<keyword evidence="1" id="KW-0805">Transcription regulation</keyword>
<dbReference type="SMART" id="SM00342">
    <property type="entry name" value="HTH_ARAC"/>
    <property type="match status" value="1"/>
</dbReference>
<dbReference type="SUPFAM" id="SSF46689">
    <property type="entry name" value="Homeodomain-like"/>
    <property type="match status" value="2"/>
</dbReference>
<dbReference type="AlphaFoldDB" id="A0A1M5GC16"/>
<evidence type="ECO:0000256" key="1">
    <source>
        <dbReference type="ARBA" id="ARBA00023015"/>
    </source>
</evidence>
<dbReference type="EMBL" id="FQVN01000006">
    <property type="protein sequence ID" value="SHG01295.1"/>
    <property type="molecule type" value="Genomic_DNA"/>
</dbReference>
<dbReference type="PANTHER" id="PTHR43130:SF3">
    <property type="entry name" value="HTH-TYPE TRANSCRIPTIONAL REGULATOR RV1931C"/>
    <property type="match status" value="1"/>
</dbReference>
<evidence type="ECO:0000256" key="2">
    <source>
        <dbReference type="ARBA" id="ARBA00023163"/>
    </source>
</evidence>
<dbReference type="Gene3D" id="1.10.10.60">
    <property type="entry name" value="Homeodomain-like"/>
    <property type="match status" value="1"/>
</dbReference>
<evidence type="ECO:0000313" key="4">
    <source>
        <dbReference type="EMBL" id="SHG01295.1"/>
    </source>
</evidence>
<feature type="domain" description="HTH araC/xylS-type" evidence="3">
    <location>
        <begin position="220"/>
        <end position="318"/>
    </location>
</feature>
<dbReference type="SUPFAM" id="SSF52317">
    <property type="entry name" value="Class I glutamine amidotransferase-like"/>
    <property type="match status" value="1"/>
</dbReference>
<name>A0A1M5GC16_STRHI</name>
<dbReference type="InterPro" id="IPR018060">
    <property type="entry name" value="HTH_AraC"/>
</dbReference>
<keyword evidence="2" id="KW-0804">Transcription</keyword>
<dbReference type="Proteomes" id="UP000184501">
    <property type="component" value="Unassembled WGS sequence"/>
</dbReference>
<dbReference type="CDD" id="cd03137">
    <property type="entry name" value="GATase1_AraC_1"/>
    <property type="match status" value="1"/>
</dbReference>
<accession>A0A1M5GC16</accession>
<dbReference type="Gene3D" id="3.40.50.880">
    <property type="match status" value="1"/>
</dbReference>
<proteinExistence type="predicted"/>
<dbReference type="InterPro" id="IPR002818">
    <property type="entry name" value="DJ-1/PfpI"/>
</dbReference>
<dbReference type="GO" id="GO:0003700">
    <property type="term" value="F:DNA-binding transcription factor activity"/>
    <property type="evidence" value="ECO:0007669"/>
    <property type="project" value="InterPro"/>
</dbReference>
<dbReference type="PANTHER" id="PTHR43130">
    <property type="entry name" value="ARAC-FAMILY TRANSCRIPTIONAL REGULATOR"/>
    <property type="match status" value="1"/>
</dbReference>
<gene>
    <name evidence="4" type="ORF">SAMN05444320_10658</name>
</gene>
<keyword evidence="5" id="KW-1185">Reference proteome</keyword>
<dbReference type="InterPro" id="IPR009057">
    <property type="entry name" value="Homeodomain-like_sf"/>
</dbReference>
<dbReference type="Pfam" id="PF12833">
    <property type="entry name" value="HTH_18"/>
    <property type="match status" value="1"/>
</dbReference>
<evidence type="ECO:0000259" key="3">
    <source>
        <dbReference type="PROSITE" id="PS01124"/>
    </source>
</evidence>
<sequence>MRYFPAMRVVGLVVLPGSRMFDVAVATEVWGVDRTSSGVGVFELRICAPGRRGVDLSPAGAMRATHGLDGLADCDLVVVPGREDPHAAVPPSVLAALRAAHERGAVVASLCSGAFTVAAAGLLDGRPATTHWLLLDELERAAPRVEVRRDVLFTEADGVFTSAGVAGGVDLCLHLVRQAWGTEVASALARRMVTPPVREGGQHQYVEAPLPRRPDRPDIASIVDWAVRRLDEPIGVADLAARSGMSERTFHRAFRAATGSTPGRWLLLQRLRHAQRLLETTDLSVERIAGRAGLGTAANLRRRMRAEFGVGPAAYRRTFRPAA</sequence>
<dbReference type="Pfam" id="PF01965">
    <property type="entry name" value="DJ-1_PfpI"/>
    <property type="match status" value="1"/>
</dbReference>
<dbReference type="PROSITE" id="PS01124">
    <property type="entry name" value="HTH_ARAC_FAMILY_2"/>
    <property type="match status" value="1"/>
</dbReference>
<dbReference type="STRING" id="2017.SAMN05444320_10658"/>
<dbReference type="InterPro" id="IPR029062">
    <property type="entry name" value="Class_I_gatase-like"/>
</dbReference>
<dbReference type="InterPro" id="IPR052158">
    <property type="entry name" value="INH-QAR"/>
</dbReference>
<dbReference type="GO" id="GO:0043565">
    <property type="term" value="F:sequence-specific DNA binding"/>
    <property type="evidence" value="ECO:0007669"/>
    <property type="project" value="InterPro"/>
</dbReference>